<dbReference type="Proteomes" id="UP000603728">
    <property type="component" value="Unassembled WGS sequence"/>
</dbReference>
<organism evidence="1 2">
    <name type="scientific">Flavobacterium tagetis</name>
    <dbReference type="NCBI Taxonomy" id="2801336"/>
    <lineage>
        <taxon>Bacteria</taxon>
        <taxon>Pseudomonadati</taxon>
        <taxon>Bacteroidota</taxon>
        <taxon>Flavobacteriia</taxon>
        <taxon>Flavobacteriales</taxon>
        <taxon>Flavobacteriaceae</taxon>
        <taxon>Flavobacterium</taxon>
    </lineage>
</organism>
<evidence type="ECO:0000313" key="2">
    <source>
        <dbReference type="Proteomes" id="UP000603728"/>
    </source>
</evidence>
<reference evidence="1 2" key="1">
    <citation type="submission" date="2021-01" db="EMBL/GenBank/DDBJ databases">
        <title>Genome seq and assembly of Flavobacterium sp. GN10.</title>
        <authorList>
            <person name="Chhetri G."/>
        </authorList>
    </citation>
    <scope>NUCLEOTIDE SEQUENCE [LARGE SCALE GENOMIC DNA]</scope>
    <source>
        <strain evidence="1 2">GN10</strain>
    </source>
</reference>
<proteinExistence type="predicted"/>
<dbReference type="RefSeq" id="WP_201999162.1">
    <property type="nucleotide sequence ID" value="NZ_JAERSF010000001.1"/>
</dbReference>
<name>A0ABS1K9X6_9FLAO</name>
<sequence length="61" mass="7143">MKFYEKYPVLKQKGFLSKVLVDTVYSTMNLENQNVSKIKIIKIVDTILKERELNGSAFFNK</sequence>
<comment type="caution">
    <text evidence="1">The sequence shown here is derived from an EMBL/GenBank/DDBJ whole genome shotgun (WGS) entry which is preliminary data.</text>
</comment>
<accession>A0ABS1K9X6</accession>
<protein>
    <submittedName>
        <fullName evidence="1">Uncharacterized protein</fullName>
    </submittedName>
</protein>
<evidence type="ECO:0000313" key="1">
    <source>
        <dbReference type="EMBL" id="MBL0736160.1"/>
    </source>
</evidence>
<keyword evidence="2" id="KW-1185">Reference proteome</keyword>
<gene>
    <name evidence="1" type="ORF">JI750_04645</name>
</gene>
<dbReference type="EMBL" id="JAERSF010000001">
    <property type="protein sequence ID" value="MBL0736160.1"/>
    <property type="molecule type" value="Genomic_DNA"/>
</dbReference>